<sequence length="290" mass="31810">MLIAHTNKGIREWIPEIGDIHVKSLIDSHHSKNRGIRNKMITVSDPIQPYKNLYVQNLKILSDLPGSSHTTSPLRALHVTSVPLPHIPVRAQSRKATAASFMSLLTSPTPFGTATATSSARRRVPPAGPLLGRRAALHVALARRTGVSSRTQRRLEERGGKKRRGGVETPDADEDSAPGWEGVEWEGEPLGFEVSTEPMPYLPDPKQVDFWEGPQWDLLGFFVQYMWGFGVVFSLVACGVAVATYNDGATDFRDTPSFKESVTQEFPEEAESSGPDVFEGNPTEVAPALE</sequence>
<dbReference type="EnsemblPlants" id="AVESA.00010b.r2.4DG0746940.1">
    <property type="protein sequence ID" value="AVESA.00010b.r2.4DG0746940.1.CDS"/>
    <property type="gene ID" value="AVESA.00010b.r2.4DG0746940"/>
</dbReference>
<reference evidence="1" key="2">
    <citation type="submission" date="2025-09" db="UniProtKB">
        <authorList>
            <consortium name="EnsemblPlants"/>
        </authorList>
    </citation>
    <scope>IDENTIFICATION</scope>
</reference>
<evidence type="ECO:0000313" key="2">
    <source>
        <dbReference type="Proteomes" id="UP001732700"/>
    </source>
</evidence>
<organism evidence="1 2">
    <name type="scientific">Avena sativa</name>
    <name type="common">Oat</name>
    <dbReference type="NCBI Taxonomy" id="4498"/>
    <lineage>
        <taxon>Eukaryota</taxon>
        <taxon>Viridiplantae</taxon>
        <taxon>Streptophyta</taxon>
        <taxon>Embryophyta</taxon>
        <taxon>Tracheophyta</taxon>
        <taxon>Spermatophyta</taxon>
        <taxon>Magnoliopsida</taxon>
        <taxon>Liliopsida</taxon>
        <taxon>Poales</taxon>
        <taxon>Poaceae</taxon>
        <taxon>BOP clade</taxon>
        <taxon>Pooideae</taxon>
        <taxon>Poodae</taxon>
        <taxon>Poeae</taxon>
        <taxon>Poeae Chloroplast Group 1 (Aveneae type)</taxon>
        <taxon>Aveninae</taxon>
        <taxon>Avena</taxon>
    </lineage>
</organism>
<evidence type="ECO:0000313" key="1">
    <source>
        <dbReference type="EnsemblPlants" id="AVESA.00010b.r2.4DG0746940.1.CDS"/>
    </source>
</evidence>
<accession>A0ACD5X7P1</accession>
<protein>
    <submittedName>
        <fullName evidence="1">Uncharacterized protein</fullName>
    </submittedName>
</protein>
<dbReference type="Proteomes" id="UP001732700">
    <property type="component" value="Chromosome 4D"/>
</dbReference>
<keyword evidence="2" id="KW-1185">Reference proteome</keyword>
<reference evidence="1" key="1">
    <citation type="submission" date="2021-05" db="EMBL/GenBank/DDBJ databases">
        <authorList>
            <person name="Scholz U."/>
            <person name="Mascher M."/>
            <person name="Fiebig A."/>
        </authorList>
    </citation>
    <scope>NUCLEOTIDE SEQUENCE [LARGE SCALE GENOMIC DNA]</scope>
</reference>
<name>A0ACD5X7P1_AVESA</name>
<proteinExistence type="predicted"/>